<evidence type="ECO:0000313" key="2">
    <source>
        <dbReference type="Proteomes" id="UP001159364"/>
    </source>
</evidence>
<dbReference type="Proteomes" id="UP001159364">
    <property type="component" value="Linkage Group LG11"/>
</dbReference>
<dbReference type="EMBL" id="JAIWQS010000011">
    <property type="protein sequence ID" value="KAJ8751853.1"/>
    <property type="molecule type" value="Genomic_DNA"/>
</dbReference>
<comment type="caution">
    <text evidence="1">The sequence shown here is derived from an EMBL/GenBank/DDBJ whole genome shotgun (WGS) entry which is preliminary data.</text>
</comment>
<evidence type="ECO:0000313" key="1">
    <source>
        <dbReference type="EMBL" id="KAJ8751853.1"/>
    </source>
</evidence>
<reference evidence="1 2" key="1">
    <citation type="submission" date="2021-09" db="EMBL/GenBank/DDBJ databases">
        <title>Genomic insights and catalytic innovation underlie evolution of tropane alkaloids biosynthesis.</title>
        <authorList>
            <person name="Wang Y.-J."/>
            <person name="Tian T."/>
            <person name="Huang J.-P."/>
            <person name="Huang S.-X."/>
        </authorList>
    </citation>
    <scope>NUCLEOTIDE SEQUENCE [LARGE SCALE GENOMIC DNA]</scope>
    <source>
        <strain evidence="1">KIB-2018</strain>
        <tissue evidence="1">Leaf</tissue>
    </source>
</reference>
<organism evidence="1 2">
    <name type="scientific">Erythroxylum novogranatense</name>
    <dbReference type="NCBI Taxonomy" id="1862640"/>
    <lineage>
        <taxon>Eukaryota</taxon>
        <taxon>Viridiplantae</taxon>
        <taxon>Streptophyta</taxon>
        <taxon>Embryophyta</taxon>
        <taxon>Tracheophyta</taxon>
        <taxon>Spermatophyta</taxon>
        <taxon>Magnoliopsida</taxon>
        <taxon>eudicotyledons</taxon>
        <taxon>Gunneridae</taxon>
        <taxon>Pentapetalae</taxon>
        <taxon>rosids</taxon>
        <taxon>fabids</taxon>
        <taxon>Malpighiales</taxon>
        <taxon>Erythroxylaceae</taxon>
        <taxon>Erythroxylum</taxon>
    </lineage>
</organism>
<accession>A0AAV8SIH5</accession>
<protein>
    <submittedName>
        <fullName evidence="1">Uncharacterized protein</fullName>
    </submittedName>
</protein>
<dbReference type="PANTHER" id="PTHR33168">
    <property type="entry name" value="STRESS INDUCED PROTEIN-RELATED"/>
    <property type="match status" value="1"/>
</dbReference>
<dbReference type="AlphaFoldDB" id="A0AAV8SIH5"/>
<gene>
    <name evidence="1" type="ORF">K2173_026051</name>
</gene>
<keyword evidence="2" id="KW-1185">Reference proteome</keyword>
<name>A0AAV8SIH5_9ROSI</name>
<proteinExistence type="predicted"/>
<sequence length="118" mass="13810">MSSPSSLRDKLRSTICCFLPSNHHEVLEKMQSPKEWPEIRDRCRTLIGTTGKNRRRYKSTDFRYDLQSYWLNFEDDISREDDLLLNNFTARLPDTPVRLADGKWVEVTLTKTGVAGWS</sequence>